<evidence type="ECO:0000256" key="1">
    <source>
        <dbReference type="SAM" id="SignalP"/>
    </source>
</evidence>
<accession>A0A0C5VXV6</accession>
<dbReference type="STRING" id="1445510.YC6258_03178"/>
<proteinExistence type="predicted"/>
<evidence type="ECO:0000259" key="2">
    <source>
        <dbReference type="Pfam" id="PF13349"/>
    </source>
</evidence>
<feature type="signal peptide" evidence="1">
    <location>
        <begin position="1"/>
        <end position="22"/>
    </location>
</feature>
<dbReference type="AlphaFoldDB" id="A0A0C5VXV6"/>
<dbReference type="HOGENOM" id="CLU_942549_0_0_6"/>
<reference evidence="3 4" key="1">
    <citation type="submission" date="2014-01" db="EMBL/GenBank/DDBJ databases">
        <title>Full genme sequencing of cellulolytic bacterium Gynuella sunshinyii YC6258T gen. nov., sp. nov.</title>
        <authorList>
            <person name="Khan H."/>
            <person name="Chung E.J."/>
            <person name="Chung Y.R."/>
        </authorList>
    </citation>
    <scope>NUCLEOTIDE SEQUENCE [LARGE SCALE GENOMIC DNA]</scope>
    <source>
        <strain evidence="3 4">YC6258</strain>
    </source>
</reference>
<dbReference type="InterPro" id="IPR025164">
    <property type="entry name" value="Toastrack_DUF4097"/>
</dbReference>
<sequence length="295" mass="31261">MVRTFIYCILFWFGFITSFSYADQVTGYQKDFVSSGLVIVRNDRGSVAVTGWDETRISVKAESGGGSLDSFIFNVETSEALIEVPVEKGKKLGQPTNLVIMIPSGSRLRVQGVSSDINIASIRGDVSVKTVSGDLSVSDLLASLFIETVDADTKLHRIQGDVSYESISGDLRGDISSQSVQLKTVSGNIDLSFQEGGAAMISSVSGDVSLAGGFVGYPDVSIKTVSGNIHLQLSGAVDTQLKISAITNTDVRVNLPQSGLADLSLTAKQFSHNIGNGVGRILLSTVQGDISVNER</sequence>
<protein>
    <recommendedName>
        <fullName evidence="2">DUF4097 domain-containing protein</fullName>
    </recommendedName>
</protein>
<dbReference type="OrthoDB" id="6194490at2"/>
<gene>
    <name evidence="3" type="ORF">YC6258_03178</name>
</gene>
<feature type="chain" id="PRO_5002183651" description="DUF4097 domain-containing protein" evidence="1">
    <location>
        <begin position="23"/>
        <end position="295"/>
    </location>
</feature>
<organism evidence="3 4">
    <name type="scientific">Gynuella sunshinyii YC6258</name>
    <dbReference type="NCBI Taxonomy" id="1445510"/>
    <lineage>
        <taxon>Bacteria</taxon>
        <taxon>Pseudomonadati</taxon>
        <taxon>Pseudomonadota</taxon>
        <taxon>Gammaproteobacteria</taxon>
        <taxon>Oceanospirillales</taxon>
        <taxon>Saccharospirillaceae</taxon>
        <taxon>Gynuella</taxon>
    </lineage>
</organism>
<dbReference type="Pfam" id="PF13349">
    <property type="entry name" value="DUF4097"/>
    <property type="match status" value="1"/>
</dbReference>
<evidence type="ECO:0000313" key="3">
    <source>
        <dbReference type="EMBL" id="AJQ95214.1"/>
    </source>
</evidence>
<feature type="domain" description="DUF4097" evidence="2">
    <location>
        <begin position="57"/>
        <end position="292"/>
    </location>
</feature>
<dbReference type="EMBL" id="CP007142">
    <property type="protein sequence ID" value="AJQ95214.1"/>
    <property type="molecule type" value="Genomic_DNA"/>
</dbReference>
<keyword evidence="4" id="KW-1185">Reference proteome</keyword>
<dbReference type="KEGG" id="gsn:YC6258_03178"/>
<dbReference type="Proteomes" id="UP000032266">
    <property type="component" value="Chromosome"/>
</dbReference>
<name>A0A0C5VXV6_9GAMM</name>
<keyword evidence="1" id="KW-0732">Signal</keyword>
<dbReference type="RefSeq" id="WP_044617560.1">
    <property type="nucleotide sequence ID" value="NZ_CP007142.1"/>
</dbReference>
<evidence type="ECO:0000313" key="4">
    <source>
        <dbReference type="Proteomes" id="UP000032266"/>
    </source>
</evidence>